<dbReference type="Pfam" id="PF08666">
    <property type="entry name" value="SAF"/>
    <property type="match status" value="1"/>
</dbReference>
<dbReference type="SMART" id="SM00858">
    <property type="entry name" value="SAF"/>
    <property type="match status" value="1"/>
</dbReference>
<comment type="caution">
    <text evidence="3">The sequence shown here is derived from an EMBL/GenBank/DDBJ whole genome shotgun (WGS) entry which is preliminary data.</text>
</comment>
<evidence type="ECO:0000313" key="4">
    <source>
        <dbReference type="Proteomes" id="UP001597221"/>
    </source>
</evidence>
<dbReference type="EMBL" id="JBHUDE010000163">
    <property type="protein sequence ID" value="MFD1609802.1"/>
    <property type="molecule type" value="Genomic_DNA"/>
</dbReference>
<gene>
    <name evidence="3" type="ORF">ACFSBH_19470</name>
</gene>
<evidence type="ECO:0000313" key="3">
    <source>
        <dbReference type="EMBL" id="MFD1609802.1"/>
    </source>
</evidence>
<dbReference type="RefSeq" id="WP_379599302.1">
    <property type="nucleotide sequence ID" value="NZ_JBHUDE010000163.1"/>
</dbReference>
<protein>
    <submittedName>
        <fullName evidence="3">SAF domain-containing protein</fullName>
    </submittedName>
</protein>
<dbReference type="InterPro" id="IPR013974">
    <property type="entry name" value="SAF"/>
</dbReference>
<evidence type="ECO:0000259" key="2">
    <source>
        <dbReference type="SMART" id="SM00858"/>
    </source>
</evidence>
<dbReference type="Proteomes" id="UP001597221">
    <property type="component" value="Unassembled WGS sequence"/>
</dbReference>
<feature type="domain" description="SAF" evidence="2">
    <location>
        <begin position="34"/>
        <end position="98"/>
    </location>
</feature>
<proteinExistence type="predicted"/>
<accession>A0ABW4HXA2</accession>
<organism evidence="3 4">
    <name type="scientific">Oceanobacillus luteolus</name>
    <dbReference type="NCBI Taxonomy" id="1274358"/>
    <lineage>
        <taxon>Bacteria</taxon>
        <taxon>Bacillati</taxon>
        <taxon>Bacillota</taxon>
        <taxon>Bacilli</taxon>
        <taxon>Bacillales</taxon>
        <taxon>Bacillaceae</taxon>
        <taxon>Oceanobacillus</taxon>
    </lineage>
</organism>
<sequence>MKKFLTIILSVVIIIAGFGTVIVFDRVKASYNHTEVIVASKDIMFKEEITADHLAVLEIPTNTVLENAFTPEQADDIIGSYAANTIPAGQQINPTLLDVFDLIPNEEKGEFIAAIPEDWLFTVPQSLRKSYLADFYVVATDEKRMIESMGSGQQEHFITNDRLPILQNIRISSVKNSSNAEVETVISEDKTESTTGTISNLEIIANQEILDALRSVTESGYTLYVVYTLERDGNEGREVIINQNELPEKQEEENEDESSADDNEEESEE</sequence>
<name>A0ABW4HXA2_9BACI</name>
<feature type="region of interest" description="Disordered" evidence="1">
    <location>
        <begin position="238"/>
        <end position="269"/>
    </location>
</feature>
<keyword evidence="4" id="KW-1185">Reference proteome</keyword>
<reference evidence="4" key="1">
    <citation type="journal article" date="2019" name="Int. J. Syst. Evol. Microbiol.">
        <title>The Global Catalogue of Microorganisms (GCM) 10K type strain sequencing project: providing services to taxonomists for standard genome sequencing and annotation.</title>
        <authorList>
            <consortium name="The Broad Institute Genomics Platform"/>
            <consortium name="The Broad Institute Genome Sequencing Center for Infectious Disease"/>
            <person name="Wu L."/>
            <person name="Ma J."/>
        </authorList>
    </citation>
    <scope>NUCLEOTIDE SEQUENCE [LARGE SCALE GENOMIC DNA]</scope>
    <source>
        <strain evidence="4">CGMCC 1.12376</strain>
    </source>
</reference>
<dbReference type="CDD" id="cd11614">
    <property type="entry name" value="SAF_CpaB_FlgA_like"/>
    <property type="match status" value="1"/>
</dbReference>
<evidence type="ECO:0000256" key="1">
    <source>
        <dbReference type="SAM" id="MobiDB-lite"/>
    </source>
</evidence>
<dbReference type="Gene3D" id="3.90.1210.10">
    <property type="entry name" value="Antifreeze-like/N-acetylneuraminic acid synthase C-terminal domain"/>
    <property type="match status" value="1"/>
</dbReference>
<feature type="compositionally biased region" description="Acidic residues" evidence="1">
    <location>
        <begin position="250"/>
        <end position="269"/>
    </location>
</feature>